<dbReference type="InterPro" id="IPR049258">
    <property type="entry name" value="ODAD1_CC"/>
</dbReference>
<dbReference type="InterPro" id="IPR033192">
    <property type="entry name" value="ODAD3"/>
</dbReference>
<dbReference type="AlphaFoldDB" id="A0AA88M898"/>
<evidence type="ECO:0000256" key="3">
    <source>
        <dbReference type="SAM" id="MobiDB-lite"/>
    </source>
</evidence>
<name>A0AA88M898_TACVA</name>
<keyword evidence="6" id="KW-1185">Reference proteome</keyword>
<accession>A0AA88M898</accession>
<dbReference type="GO" id="GO:0036158">
    <property type="term" value="P:outer dynein arm assembly"/>
    <property type="evidence" value="ECO:0007669"/>
    <property type="project" value="InterPro"/>
</dbReference>
<evidence type="ECO:0000313" key="5">
    <source>
        <dbReference type="EMBL" id="KAK2832612.1"/>
    </source>
</evidence>
<dbReference type="Proteomes" id="UP001187315">
    <property type="component" value="Unassembled WGS sequence"/>
</dbReference>
<comment type="caution">
    <text evidence="5">The sequence shown here is derived from an EMBL/GenBank/DDBJ whole genome shotgun (WGS) entry which is preliminary data.</text>
</comment>
<protein>
    <recommendedName>
        <fullName evidence="4">ODAD1 central coiled coil region domain-containing protein</fullName>
    </recommendedName>
</protein>
<evidence type="ECO:0000256" key="2">
    <source>
        <dbReference type="SAM" id="Coils"/>
    </source>
</evidence>
<dbReference type="GO" id="GO:0035253">
    <property type="term" value="C:ciliary rootlet"/>
    <property type="evidence" value="ECO:0007669"/>
    <property type="project" value="TreeGrafter"/>
</dbReference>
<reference evidence="5" key="1">
    <citation type="submission" date="2023-08" db="EMBL/GenBank/DDBJ databases">
        <title>Pelteobagrus vachellii genome.</title>
        <authorList>
            <person name="Liu H."/>
        </authorList>
    </citation>
    <scope>NUCLEOTIDE SEQUENCE</scope>
    <source>
        <strain evidence="5">PRFRI_2022a</strain>
        <tissue evidence="5">Muscle</tissue>
    </source>
</reference>
<keyword evidence="1 2" id="KW-0175">Coiled coil</keyword>
<dbReference type="PANTHER" id="PTHR46518:SF1">
    <property type="entry name" value="OUTER DYNEIN ARM-DOCKING COMPLEX SUBUNIT 3"/>
    <property type="match status" value="1"/>
</dbReference>
<feature type="coiled-coil region" evidence="2">
    <location>
        <begin position="284"/>
        <end position="364"/>
    </location>
</feature>
<evidence type="ECO:0000256" key="1">
    <source>
        <dbReference type="ARBA" id="ARBA00023054"/>
    </source>
</evidence>
<gene>
    <name evidence="5" type="ORF">Q7C36_016074</name>
</gene>
<sequence length="472" mass="54624">MSETFSSKEIRAPIYKEISEIQRKIQLLEGEKSAQSQSSQCLIQKNKEKIMQLRHDVHLQHRKLAEALTADEQVIRDAFQSHNSELATYRNMSGKAAVQALDQKVNEKMKKLNVLKHMTNIQHHRLEELNTLRTTRPGLPTDGDATNLHVLENQLEKAQLKCQEAEHVVRSFQAIKEHLQEESLTFQSQLDELEGEIVQKKQELRDLQLMYTRTYQAKSSGKAQRVALHTGELSSEAQCCGTGGGEHNRTISSFKEAFKRITEATGDTNTQEVVDRFISQCDTHTHMEKMKEQKEHEIQQLTEERDALYTQYQDLKYSGDTKLTHRRSLVEEHVSQLQQEKQERDAAKETVERLTHKLNTLSNAVEHMCHKLDHITQQDAPVQRERVYPLHALNMLMEAELKLIQLQEELQGHDIESVIKEMKEQEFHAKDEGKLPDFSTSITQPEYQRADSHEKEDDNEDDVCEDLHLDVP</sequence>
<dbReference type="GO" id="GO:0097542">
    <property type="term" value="C:ciliary tip"/>
    <property type="evidence" value="ECO:0007669"/>
    <property type="project" value="TreeGrafter"/>
</dbReference>
<feature type="coiled-coil region" evidence="2">
    <location>
        <begin position="148"/>
        <end position="210"/>
    </location>
</feature>
<feature type="region of interest" description="Disordered" evidence="3">
    <location>
        <begin position="426"/>
        <end position="472"/>
    </location>
</feature>
<feature type="domain" description="ODAD1 central coiled coil region" evidence="4">
    <location>
        <begin position="247"/>
        <end position="373"/>
    </location>
</feature>
<dbReference type="PANTHER" id="PTHR46518">
    <property type="entry name" value="COILED-COIL DOMAIN-CONTAINING PROTEIN 151"/>
    <property type="match status" value="1"/>
</dbReference>
<organism evidence="5 6">
    <name type="scientific">Tachysurus vachellii</name>
    <name type="common">Darkbarbel catfish</name>
    <name type="synonym">Pelteobagrus vachellii</name>
    <dbReference type="NCBI Taxonomy" id="175792"/>
    <lineage>
        <taxon>Eukaryota</taxon>
        <taxon>Metazoa</taxon>
        <taxon>Chordata</taxon>
        <taxon>Craniata</taxon>
        <taxon>Vertebrata</taxon>
        <taxon>Euteleostomi</taxon>
        <taxon>Actinopterygii</taxon>
        <taxon>Neopterygii</taxon>
        <taxon>Teleostei</taxon>
        <taxon>Ostariophysi</taxon>
        <taxon>Siluriformes</taxon>
        <taxon>Bagridae</taxon>
        <taxon>Tachysurus</taxon>
    </lineage>
</organism>
<dbReference type="GO" id="GO:0003341">
    <property type="term" value="P:cilium movement"/>
    <property type="evidence" value="ECO:0007669"/>
    <property type="project" value="InterPro"/>
</dbReference>
<dbReference type="GO" id="GO:0036064">
    <property type="term" value="C:ciliary basal body"/>
    <property type="evidence" value="ECO:0007669"/>
    <property type="project" value="TreeGrafter"/>
</dbReference>
<evidence type="ECO:0000313" key="6">
    <source>
        <dbReference type="Proteomes" id="UP001187315"/>
    </source>
</evidence>
<proteinExistence type="predicted"/>
<dbReference type="EMBL" id="JAVHJS010000016">
    <property type="protein sequence ID" value="KAK2832612.1"/>
    <property type="molecule type" value="Genomic_DNA"/>
</dbReference>
<feature type="compositionally biased region" description="Basic and acidic residues" evidence="3">
    <location>
        <begin position="426"/>
        <end position="435"/>
    </location>
</feature>
<evidence type="ECO:0000259" key="4">
    <source>
        <dbReference type="Pfam" id="PF21773"/>
    </source>
</evidence>
<dbReference type="Pfam" id="PF21773">
    <property type="entry name" value="ODAD1_CC"/>
    <property type="match status" value="1"/>
</dbReference>